<dbReference type="AlphaFoldDB" id="A0A2X0KHW1"/>
<organism evidence="1 2">
    <name type="scientific">Microbotryum saponariae</name>
    <dbReference type="NCBI Taxonomy" id="289078"/>
    <lineage>
        <taxon>Eukaryota</taxon>
        <taxon>Fungi</taxon>
        <taxon>Dikarya</taxon>
        <taxon>Basidiomycota</taxon>
        <taxon>Pucciniomycotina</taxon>
        <taxon>Microbotryomycetes</taxon>
        <taxon>Microbotryales</taxon>
        <taxon>Microbotryaceae</taxon>
        <taxon>Microbotryum</taxon>
    </lineage>
</organism>
<dbReference type="EMBL" id="FMWP01000012">
    <property type="protein sequence ID" value="SCZ88146.1"/>
    <property type="molecule type" value="Genomic_DNA"/>
</dbReference>
<evidence type="ECO:0000313" key="1">
    <source>
        <dbReference type="EMBL" id="SCZ88146.1"/>
    </source>
</evidence>
<reference evidence="2" key="1">
    <citation type="submission" date="2016-10" db="EMBL/GenBank/DDBJ databases">
        <authorList>
            <person name="Jeantristanb JTB J.-T."/>
            <person name="Ricardo R."/>
        </authorList>
    </citation>
    <scope>NUCLEOTIDE SEQUENCE [LARGE SCALE GENOMIC DNA]</scope>
</reference>
<protein>
    <submittedName>
        <fullName evidence="1">BZ3500_MvSof-1268-A1-R1_Chr2-1g04221 protein</fullName>
    </submittedName>
</protein>
<sequence>MVLVLDPTLGAVRHSGYCLLIRRSLTFPTLHSYIPIKVDYTDLFDVMAFFAGDLRGENAHDDLAQIIARQGQEFAQTHRRYADMEAYVFRLALEWARCSASDRASMDYFGPGT</sequence>
<gene>
    <name evidence="1" type="ORF">BZ3500_MVSOF-1268-A1-R1_CHR2-1G04221</name>
</gene>
<evidence type="ECO:0000313" key="2">
    <source>
        <dbReference type="Proteomes" id="UP000249723"/>
    </source>
</evidence>
<proteinExistence type="predicted"/>
<keyword evidence="2" id="KW-1185">Reference proteome</keyword>
<name>A0A2X0KHW1_9BASI</name>
<dbReference type="Proteomes" id="UP000249723">
    <property type="component" value="Unassembled WGS sequence"/>
</dbReference>
<dbReference type="OrthoDB" id="5152223at2759"/>
<accession>A0A2X0KHW1</accession>